<dbReference type="RefSeq" id="XP_037215050.1">
    <property type="nucleotide sequence ID" value="XM_037368124.1"/>
</dbReference>
<dbReference type="EMBL" id="JACAZF010000011">
    <property type="protein sequence ID" value="KAF7292622.1"/>
    <property type="molecule type" value="Genomic_DNA"/>
</dbReference>
<organism evidence="1 2">
    <name type="scientific">Mycena indigotica</name>
    <dbReference type="NCBI Taxonomy" id="2126181"/>
    <lineage>
        <taxon>Eukaryota</taxon>
        <taxon>Fungi</taxon>
        <taxon>Dikarya</taxon>
        <taxon>Basidiomycota</taxon>
        <taxon>Agaricomycotina</taxon>
        <taxon>Agaricomycetes</taxon>
        <taxon>Agaricomycetidae</taxon>
        <taxon>Agaricales</taxon>
        <taxon>Marasmiineae</taxon>
        <taxon>Mycenaceae</taxon>
        <taxon>Mycena</taxon>
    </lineage>
</organism>
<reference evidence="1" key="1">
    <citation type="submission" date="2020-05" db="EMBL/GenBank/DDBJ databases">
        <title>Mycena genomes resolve the evolution of fungal bioluminescence.</title>
        <authorList>
            <person name="Tsai I.J."/>
        </authorList>
    </citation>
    <scope>NUCLEOTIDE SEQUENCE</scope>
    <source>
        <strain evidence="1">171206Taipei</strain>
    </source>
</reference>
<name>A0A8H6VSR3_9AGAR</name>
<gene>
    <name evidence="1" type="ORF">MIND_01160100</name>
</gene>
<dbReference type="Proteomes" id="UP000636479">
    <property type="component" value="Unassembled WGS sequence"/>
</dbReference>
<accession>A0A8H6VSR3</accession>
<evidence type="ECO:0000313" key="1">
    <source>
        <dbReference type="EMBL" id="KAF7292622.1"/>
    </source>
</evidence>
<protein>
    <submittedName>
        <fullName evidence="1">Uncharacterized protein</fullName>
    </submittedName>
</protein>
<dbReference type="OrthoDB" id="2900663at2759"/>
<dbReference type="GeneID" id="59350640"/>
<evidence type="ECO:0000313" key="2">
    <source>
        <dbReference type="Proteomes" id="UP000636479"/>
    </source>
</evidence>
<proteinExistence type="predicted"/>
<keyword evidence="2" id="KW-1185">Reference proteome</keyword>
<sequence length="278" mass="31830">MSRDGGPLPPELEREIFEMAAGLHATMRYPLLFVARRVQLWIEPLLYHTLQFTQKTKYPPLNLKPPVFFAQYTRRLVMYDAHPDESQQILTLCSHATGLALGDVPVRPDFYDSLFSRDNISHLACFSGALRCPANTDAMSAALAARPLLSVLTHFEAFDRVLDATLVTFLSRLPALTHLAVNDWETGAWPARKRLLAECPRLHVLVLLDSEVSAAKAYEERVPPDIRDVRFVITWYREWAEGVLEGYSYWDAADAFVARKRRHEIEDDRFFANRADRV</sequence>
<dbReference type="AlphaFoldDB" id="A0A8H6VSR3"/>
<comment type="caution">
    <text evidence="1">The sequence shown here is derived from an EMBL/GenBank/DDBJ whole genome shotgun (WGS) entry which is preliminary data.</text>
</comment>